<dbReference type="AlphaFoldDB" id="A0A979GQ93"/>
<evidence type="ECO:0000313" key="1">
    <source>
        <dbReference type="EMBL" id="ACU58084.1"/>
    </source>
</evidence>
<dbReference type="Proteomes" id="UP000002215">
    <property type="component" value="Chromosome"/>
</dbReference>
<reference evidence="1 2" key="2">
    <citation type="journal article" date="2010" name="Stand. Genomic Sci.">
        <title>Complete genome sequence of Chitinophaga pinensis type strain (UQM 2034).</title>
        <authorList>
            <person name="Glavina Del Rio T."/>
            <person name="Abt B."/>
            <person name="Spring S."/>
            <person name="Lapidus A."/>
            <person name="Nolan M."/>
            <person name="Tice H."/>
            <person name="Copeland A."/>
            <person name="Cheng J.F."/>
            <person name="Chen F."/>
            <person name="Bruce D."/>
            <person name="Goodwin L."/>
            <person name="Pitluck S."/>
            <person name="Ivanova N."/>
            <person name="Mavromatis K."/>
            <person name="Mikhailova N."/>
            <person name="Pati A."/>
            <person name="Chen A."/>
            <person name="Palaniappan K."/>
            <person name="Land M."/>
            <person name="Hauser L."/>
            <person name="Chang Y.J."/>
            <person name="Jeffries C.D."/>
            <person name="Chain P."/>
            <person name="Saunders E."/>
            <person name="Detter J.C."/>
            <person name="Brettin T."/>
            <person name="Rohde M."/>
            <person name="Goker M."/>
            <person name="Bristow J."/>
            <person name="Eisen J.A."/>
            <person name="Markowitz V."/>
            <person name="Hugenholtz P."/>
            <person name="Kyrpides N.C."/>
            <person name="Klenk H.P."/>
            <person name="Lucas S."/>
        </authorList>
    </citation>
    <scope>NUCLEOTIDE SEQUENCE [LARGE SCALE GENOMIC DNA]</scope>
    <source>
        <strain evidence="2">ATCC 43595 / DSM 2588 / LMG 13176 / NBRC 15968 / NCIMB 11800 / UQM 2034</strain>
    </source>
</reference>
<reference evidence="2" key="1">
    <citation type="submission" date="2009-08" db="EMBL/GenBank/DDBJ databases">
        <title>The complete genome of Chitinophaga pinensis DSM 2588.</title>
        <authorList>
            <consortium name="US DOE Joint Genome Institute (JGI-PGF)"/>
            <person name="Lucas S."/>
            <person name="Copeland A."/>
            <person name="Lapidus A."/>
            <person name="Glavina del Rio T."/>
            <person name="Dalin E."/>
            <person name="Tice H."/>
            <person name="Bruce D."/>
            <person name="Goodwin L."/>
            <person name="Pitluck S."/>
            <person name="Kyrpides N."/>
            <person name="Mavromatis K."/>
            <person name="Ivanova N."/>
            <person name="Mikhailova N."/>
            <person name="Sims D."/>
            <person name="Meinche L."/>
            <person name="Brettin T."/>
            <person name="Detter J.C."/>
            <person name="Han C."/>
            <person name="Larimer F."/>
            <person name="Land M."/>
            <person name="Hauser L."/>
            <person name="Markowitz V."/>
            <person name="Cheng J.-F."/>
            <person name="Hugenholtz P."/>
            <person name="Woyke T."/>
            <person name="Wu D."/>
            <person name="Spring S."/>
            <person name="Klenk H.-P."/>
            <person name="Eisen J.A."/>
        </authorList>
    </citation>
    <scope>NUCLEOTIDE SEQUENCE [LARGE SCALE GENOMIC DNA]</scope>
    <source>
        <strain evidence="2">ATCC 43595 / DSM 2588 / LMG 13176 / NBRC 15968 / NCIMB 11800 / UQM 2034</strain>
    </source>
</reference>
<proteinExistence type="predicted"/>
<gene>
    <name evidence="1" type="ordered locus">Cpin_0586</name>
</gene>
<sequence>MARLFPPKRKKYLRCYYICQSIIQSHPHSMEQQESKQYWEIFEIKVRPLTERQQRTIAYNFCLLIEKDLDDLGKGALKLVQQLTAGDISSEECTAYREQLQHRLPDEGTSPYSPLIWALTPHTASYPAWYSAAIVGLNVIDLGRSTFPELTDLTKEILNSF</sequence>
<name>A0A979GQ93_CHIPD</name>
<dbReference type="KEGG" id="cpi:Cpin_0586"/>
<accession>A0A979GQ93</accession>
<protein>
    <submittedName>
        <fullName evidence="1">Uncharacterized protein</fullName>
    </submittedName>
</protein>
<dbReference type="EMBL" id="CP001699">
    <property type="protein sequence ID" value="ACU58084.1"/>
    <property type="molecule type" value="Genomic_DNA"/>
</dbReference>
<evidence type="ECO:0000313" key="2">
    <source>
        <dbReference type="Proteomes" id="UP000002215"/>
    </source>
</evidence>
<organism evidence="1 2">
    <name type="scientific">Chitinophaga pinensis (strain ATCC 43595 / DSM 2588 / LMG 13176 / NBRC 15968 / NCIMB 11800 / UQM 2034)</name>
    <dbReference type="NCBI Taxonomy" id="485918"/>
    <lineage>
        <taxon>Bacteria</taxon>
        <taxon>Pseudomonadati</taxon>
        <taxon>Bacteroidota</taxon>
        <taxon>Chitinophagia</taxon>
        <taxon>Chitinophagales</taxon>
        <taxon>Chitinophagaceae</taxon>
        <taxon>Chitinophaga</taxon>
    </lineage>
</organism>